<dbReference type="Gene3D" id="3.30.530.20">
    <property type="match status" value="1"/>
</dbReference>
<dbReference type="EMBL" id="KI630788">
    <property type="protein sequence ID" value="EYU33126.1"/>
    <property type="molecule type" value="Genomic_DNA"/>
</dbReference>
<dbReference type="GO" id="GO:0006952">
    <property type="term" value="P:defense response"/>
    <property type="evidence" value="ECO:0007669"/>
    <property type="project" value="InterPro"/>
</dbReference>
<organism evidence="2 3">
    <name type="scientific">Erythranthe guttata</name>
    <name type="common">Yellow monkey flower</name>
    <name type="synonym">Mimulus guttatus</name>
    <dbReference type="NCBI Taxonomy" id="4155"/>
    <lineage>
        <taxon>Eukaryota</taxon>
        <taxon>Viridiplantae</taxon>
        <taxon>Streptophyta</taxon>
        <taxon>Embryophyta</taxon>
        <taxon>Tracheophyta</taxon>
        <taxon>Spermatophyta</taxon>
        <taxon>Magnoliopsida</taxon>
        <taxon>eudicotyledons</taxon>
        <taxon>Gunneridae</taxon>
        <taxon>Pentapetalae</taxon>
        <taxon>asterids</taxon>
        <taxon>lamiids</taxon>
        <taxon>Lamiales</taxon>
        <taxon>Phrymaceae</taxon>
        <taxon>Erythranthe</taxon>
    </lineage>
</organism>
<proteinExistence type="predicted"/>
<reference evidence="2 3" key="1">
    <citation type="journal article" date="2013" name="Proc. Natl. Acad. Sci. U.S.A.">
        <title>Fine-scale variation in meiotic recombination in Mimulus inferred from population shotgun sequencing.</title>
        <authorList>
            <person name="Hellsten U."/>
            <person name="Wright K.M."/>
            <person name="Jenkins J."/>
            <person name="Shu S."/>
            <person name="Yuan Y."/>
            <person name="Wessler S.R."/>
            <person name="Schmutz J."/>
            <person name="Willis J.H."/>
            <person name="Rokhsar D.S."/>
        </authorList>
    </citation>
    <scope>NUCLEOTIDE SEQUENCE [LARGE SCALE GENOMIC DNA]</scope>
    <source>
        <strain evidence="3">cv. DUN x IM62</strain>
    </source>
</reference>
<feature type="non-terminal residue" evidence="2">
    <location>
        <position position="67"/>
    </location>
</feature>
<gene>
    <name evidence="2" type="ORF">MIMGU_mgv1a0195071mg</name>
</gene>
<dbReference type="InterPro" id="IPR023393">
    <property type="entry name" value="START-like_dom_sf"/>
</dbReference>
<feature type="non-terminal residue" evidence="2">
    <location>
        <position position="1"/>
    </location>
</feature>
<protein>
    <recommendedName>
        <fullName evidence="1">Bet v I/Major latex protein domain-containing protein</fullName>
    </recommendedName>
</protein>
<evidence type="ECO:0000259" key="1">
    <source>
        <dbReference type="Pfam" id="PF00407"/>
    </source>
</evidence>
<dbReference type="PANTHER" id="PTHR31907">
    <property type="entry name" value="MLP-LIKE PROTEIN 423"/>
    <property type="match status" value="1"/>
</dbReference>
<name>A0A022QYW5_ERYGU</name>
<dbReference type="InterPro" id="IPR051761">
    <property type="entry name" value="MLP-like_ligand-binding"/>
</dbReference>
<dbReference type="Proteomes" id="UP000030748">
    <property type="component" value="Unassembled WGS sequence"/>
</dbReference>
<dbReference type="Pfam" id="PF00407">
    <property type="entry name" value="Bet_v_1"/>
    <property type="match status" value="1"/>
</dbReference>
<dbReference type="SUPFAM" id="SSF55961">
    <property type="entry name" value="Bet v1-like"/>
    <property type="match status" value="1"/>
</dbReference>
<dbReference type="AlphaFoldDB" id="A0A022QYW5"/>
<accession>A0A022QYW5</accession>
<keyword evidence="3" id="KW-1185">Reference proteome</keyword>
<evidence type="ECO:0000313" key="3">
    <source>
        <dbReference type="Proteomes" id="UP000030748"/>
    </source>
</evidence>
<sequence>IQNCDLHDGQWDGKERVAKEIIEAIDEEKKSVTYKVIEGDLMELYKTFKLTVHVDTSGDDNLVTWTF</sequence>
<feature type="domain" description="Bet v I/Major latex protein" evidence="1">
    <location>
        <begin position="11"/>
        <end position="66"/>
    </location>
</feature>
<evidence type="ECO:0000313" key="2">
    <source>
        <dbReference type="EMBL" id="EYU33126.1"/>
    </source>
</evidence>
<dbReference type="InterPro" id="IPR000916">
    <property type="entry name" value="Bet_v_I/MLP"/>
</dbReference>